<keyword evidence="2 13" id="KW-0963">Cytoplasm</keyword>
<feature type="active site" evidence="13">
    <location>
        <position position="12"/>
    </location>
</feature>
<comment type="function">
    <text evidence="13">The RuvA-RuvB-RuvC complex processes Holliday junction (HJ) DNA during genetic recombination and DNA repair. Endonuclease that resolves HJ intermediates. Cleaves cruciform DNA by making single-stranded nicks across the HJ at symmetrical positions within the homologous arms, yielding a 5'-phosphate and a 3'-hydroxyl group; requires a central core of homology in the junction. The consensus cleavage sequence is 5'-(A/T)TT(C/G)-3'. Cleavage occurs on the 3'-side of the TT dinucleotide at the point of strand exchange. HJ branch migration catalyzed by RuvA-RuvB allows RuvC to scan DNA until it finds its consensus sequence, where it cleaves and resolves the cruciform DNA.</text>
</comment>
<evidence type="ECO:0000256" key="6">
    <source>
        <dbReference type="ARBA" id="ARBA00022763"/>
    </source>
</evidence>
<evidence type="ECO:0000256" key="5">
    <source>
        <dbReference type="ARBA" id="ARBA00022759"/>
    </source>
</evidence>
<evidence type="ECO:0000256" key="12">
    <source>
        <dbReference type="ARBA" id="ARBA00029354"/>
    </source>
</evidence>
<comment type="subunit">
    <text evidence="13">Homodimer which binds Holliday junction (HJ) DNA. The HJ becomes 2-fold symmetrical on binding to RuvC with unstacked arms; it has a different conformation from HJ DNA in complex with RuvA. In the full resolvosome a probable DNA-RuvA(4)-RuvB(12)-RuvC(2) complex forms which resolves the HJ.</text>
</comment>
<evidence type="ECO:0000256" key="1">
    <source>
        <dbReference type="ARBA" id="ARBA00009518"/>
    </source>
</evidence>
<feature type="active site" evidence="13">
    <location>
        <position position="72"/>
    </location>
</feature>
<protein>
    <recommendedName>
        <fullName evidence="13 14">Crossover junction endodeoxyribonuclease RuvC</fullName>
        <ecNumber evidence="13 14">3.1.21.10</ecNumber>
    </recommendedName>
    <alternativeName>
        <fullName evidence="13">Holliday junction nuclease RuvC</fullName>
    </alternativeName>
    <alternativeName>
        <fullName evidence="13">Holliday junction resolvase RuvC</fullName>
    </alternativeName>
</protein>
<feature type="binding site" evidence="13">
    <location>
        <position position="12"/>
    </location>
    <ligand>
        <name>Mg(2+)</name>
        <dbReference type="ChEBI" id="CHEBI:18420"/>
        <label>1</label>
    </ligand>
</feature>
<dbReference type="InterPro" id="IPR036397">
    <property type="entry name" value="RNaseH_sf"/>
</dbReference>
<comment type="caution">
    <text evidence="15">The sequence shown here is derived from an EMBL/GenBank/DDBJ whole genome shotgun (WGS) entry which is preliminary data.</text>
</comment>
<dbReference type="AlphaFoldDB" id="A0A2H0WL67"/>
<evidence type="ECO:0000256" key="8">
    <source>
        <dbReference type="ARBA" id="ARBA00022842"/>
    </source>
</evidence>
<dbReference type="GO" id="GO:0000287">
    <property type="term" value="F:magnesium ion binding"/>
    <property type="evidence" value="ECO:0007669"/>
    <property type="project" value="UniProtKB-UniRule"/>
</dbReference>
<feature type="binding site" evidence="13">
    <location>
        <position position="145"/>
    </location>
    <ligand>
        <name>Mg(2+)</name>
        <dbReference type="ChEBI" id="CHEBI:18420"/>
        <label>1</label>
    </ligand>
</feature>
<dbReference type="GO" id="GO:0008821">
    <property type="term" value="F:crossover junction DNA endonuclease activity"/>
    <property type="evidence" value="ECO:0007669"/>
    <property type="project" value="UniProtKB-UniRule"/>
</dbReference>
<keyword evidence="11 13" id="KW-0234">DNA repair</keyword>
<dbReference type="EMBL" id="PEZL01000030">
    <property type="protein sequence ID" value="PIS13387.1"/>
    <property type="molecule type" value="Genomic_DNA"/>
</dbReference>
<proteinExistence type="inferred from homology"/>
<dbReference type="InterPro" id="IPR012337">
    <property type="entry name" value="RNaseH-like_sf"/>
</dbReference>
<accession>A0A2H0WL67</accession>
<dbReference type="EC" id="3.1.21.10" evidence="13 14"/>
<dbReference type="InterPro" id="IPR002176">
    <property type="entry name" value="X-over_junc_endoDNase_RuvC"/>
</dbReference>
<feature type="binding site" evidence="13">
    <location>
        <position position="72"/>
    </location>
    <ligand>
        <name>Mg(2+)</name>
        <dbReference type="ChEBI" id="CHEBI:18420"/>
        <label>2</label>
    </ligand>
</feature>
<name>A0A2H0WL67_9BACT</name>
<dbReference type="GO" id="GO:0048476">
    <property type="term" value="C:Holliday junction resolvase complex"/>
    <property type="evidence" value="ECO:0007669"/>
    <property type="project" value="UniProtKB-UniRule"/>
</dbReference>
<dbReference type="Proteomes" id="UP000230353">
    <property type="component" value="Unassembled WGS sequence"/>
</dbReference>
<evidence type="ECO:0000256" key="4">
    <source>
        <dbReference type="ARBA" id="ARBA00022723"/>
    </source>
</evidence>
<evidence type="ECO:0000256" key="7">
    <source>
        <dbReference type="ARBA" id="ARBA00022801"/>
    </source>
</evidence>
<dbReference type="PRINTS" id="PR00696">
    <property type="entry name" value="RSOLVASERUVC"/>
</dbReference>
<dbReference type="Gene3D" id="3.30.420.10">
    <property type="entry name" value="Ribonuclease H-like superfamily/Ribonuclease H"/>
    <property type="match status" value="1"/>
</dbReference>
<evidence type="ECO:0000256" key="14">
    <source>
        <dbReference type="NCBIfam" id="TIGR00228"/>
    </source>
</evidence>
<keyword evidence="7 13" id="KW-0378">Hydrolase</keyword>
<dbReference type="SUPFAM" id="SSF53098">
    <property type="entry name" value="Ribonuclease H-like"/>
    <property type="match status" value="1"/>
</dbReference>
<evidence type="ECO:0000256" key="9">
    <source>
        <dbReference type="ARBA" id="ARBA00023125"/>
    </source>
</evidence>
<dbReference type="GO" id="GO:0006281">
    <property type="term" value="P:DNA repair"/>
    <property type="evidence" value="ECO:0007669"/>
    <property type="project" value="UniProtKB-UniRule"/>
</dbReference>
<comment type="catalytic activity">
    <reaction evidence="12 13">
        <text>Endonucleolytic cleavage at a junction such as a reciprocal single-stranded crossover between two homologous DNA duplexes (Holliday junction).</text>
        <dbReference type="EC" id="3.1.21.10"/>
    </reaction>
</comment>
<dbReference type="NCBIfam" id="TIGR00228">
    <property type="entry name" value="ruvC"/>
    <property type="match status" value="1"/>
</dbReference>
<dbReference type="HAMAP" id="MF_00034">
    <property type="entry name" value="RuvC"/>
    <property type="match status" value="1"/>
</dbReference>
<keyword evidence="3 13" id="KW-0540">Nuclease</keyword>
<evidence type="ECO:0000313" key="15">
    <source>
        <dbReference type="EMBL" id="PIS13387.1"/>
    </source>
</evidence>
<evidence type="ECO:0000256" key="2">
    <source>
        <dbReference type="ARBA" id="ARBA00022490"/>
    </source>
</evidence>
<evidence type="ECO:0000313" key="16">
    <source>
        <dbReference type="Proteomes" id="UP000230353"/>
    </source>
</evidence>
<keyword evidence="8 13" id="KW-0460">Magnesium</keyword>
<gene>
    <name evidence="13" type="primary">ruvC</name>
    <name evidence="15" type="ORF">COT67_02010</name>
</gene>
<feature type="active site" evidence="13">
    <location>
        <position position="145"/>
    </location>
</feature>
<comment type="similarity">
    <text evidence="1 13">Belongs to the RuvC family.</text>
</comment>
<keyword evidence="9 13" id="KW-0238">DNA-binding</keyword>
<keyword evidence="4 13" id="KW-0479">Metal-binding</keyword>
<keyword evidence="5 13" id="KW-0255">Endonuclease</keyword>
<evidence type="ECO:0000256" key="3">
    <source>
        <dbReference type="ARBA" id="ARBA00022722"/>
    </source>
</evidence>
<dbReference type="GO" id="GO:0005737">
    <property type="term" value="C:cytoplasm"/>
    <property type="evidence" value="ECO:0007669"/>
    <property type="project" value="UniProtKB-SubCell"/>
</dbReference>
<dbReference type="GO" id="GO:0006310">
    <property type="term" value="P:DNA recombination"/>
    <property type="evidence" value="ECO:0007669"/>
    <property type="project" value="UniProtKB-UniRule"/>
</dbReference>
<dbReference type="PANTHER" id="PTHR30194:SF3">
    <property type="entry name" value="CROSSOVER JUNCTION ENDODEOXYRIBONUCLEASE RUVC"/>
    <property type="match status" value="1"/>
</dbReference>
<keyword evidence="10 13" id="KW-0233">DNA recombination</keyword>
<sequence>MRNEKTTILGIDPGYGRLGYAILKKTPKKEELLEYSCIENPAGRKYHEKISTITQKIEEIIKKFRPSVLAIEKIYFNKNQKTALQVAEVKGIIIHLALKNKMKIIEYTPLQVKIATCGYGKASKNQMIKMVNLLTDLKKTPKHDDTYDAIALCLTCAARNEHLWTKYSI</sequence>
<comment type="cofactor">
    <cofactor evidence="13">
        <name>Mg(2+)</name>
        <dbReference type="ChEBI" id="CHEBI:18420"/>
    </cofactor>
    <text evidence="13">Binds 2 Mg(2+) ion per subunit.</text>
</comment>
<evidence type="ECO:0000256" key="10">
    <source>
        <dbReference type="ARBA" id="ARBA00023172"/>
    </source>
</evidence>
<comment type="subcellular location">
    <subcellularLocation>
        <location evidence="13">Cytoplasm</location>
    </subcellularLocation>
</comment>
<evidence type="ECO:0000256" key="13">
    <source>
        <dbReference type="HAMAP-Rule" id="MF_00034"/>
    </source>
</evidence>
<keyword evidence="6 13" id="KW-0227">DNA damage</keyword>
<dbReference type="Pfam" id="PF02075">
    <property type="entry name" value="RuvC"/>
    <property type="match status" value="1"/>
</dbReference>
<dbReference type="FunFam" id="3.30.420.10:FF:000002">
    <property type="entry name" value="Crossover junction endodeoxyribonuclease RuvC"/>
    <property type="match status" value="1"/>
</dbReference>
<dbReference type="CDD" id="cd16962">
    <property type="entry name" value="RuvC"/>
    <property type="match status" value="1"/>
</dbReference>
<reference evidence="16" key="1">
    <citation type="submission" date="2017-09" db="EMBL/GenBank/DDBJ databases">
        <title>Depth-based differentiation of microbial function through sediment-hosted aquifers and enrichment of novel symbionts in the deep terrestrial subsurface.</title>
        <authorList>
            <person name="Probst A.J."/>
            <person name="Ladd B."/>
            <person name="Jarett J.K."/>
            <person name="Geller-Mcgrath D.E."/>
            <person name="Sieber C.M.K."/>
            <person name="Emerson J.B."/>
            <person name="Anantharaman K."/>
            <person name="Thomas B.C."/>
            <person name="Malmstrom R."/>
            <person name="Stieglmeier M."/>
            <person name="Klingl A."/>
            <person name="Woyke T."/>
            <person name="Ryan C.M."/>
            <person name="Banfield J.F."/>
        </authorList>
    </citation>
    <scope>NUCLEOTIDE SEQUENCE [LARGE SCALE GENOMIC DNA]</scope>
</reference>
<dbReference type="NCBIfam" id="NF000711">
    <property type="entry name" value="PRK00039.2-1"/>
    <property type="match status" value="1"/>
</dbReference>
<evidence type="ECO:0000256" key="11">
    <source>
        <dbReference type="ARBA" id="ARBA00023204"/>
    </source>
</evidence>
<dbReference type="PANTHER" id="PTHR30194">
    <property type="entry name" value="CROSSOVER JUNCTION ENDODEOXYRIBONUCLEASE RUVC"/>
    <property type="match status" value="1"/>
</dbReference>
<dbReference type="GO" id="GO:0003677">
    <property type="term" value="F:DNA binding"/>
    <property type="evidence" value="ECO:0007669"/>
    <property type="project" value="UniProtKB-KW"/>
</dbReference>
<organism evidence="15 16">
    <name type="scientific">Candidatus Tagabacteria bacterium CG09_land_8_20_14_0_10_41_14</name>
    <dbReference type="NCBI Taxonomy" id="1975021"/>
    <lineage>
        <taxon>Bacteria</taxon>
        <taxon>Candidatus Tagaibacteriota</taxon>
    </lineage>
</organism>